<gene>
    <name evidence="2" type="ORF">LSAT_V11C900500160</name>
</gene>
<feature type="transmembrane region" description="Helical" evidence="1">
    <location>
        <begin position="20"/>
        <end position="42"/>
    </location>
</feature>
<evidence type="ECO:0000313" key="3">
    <source>
        <dbReference type="Proteomes" id="UP000235145"/>
    </source>
</evidence>
<keyword evidence="1" id="KW-0472">Membrane</keyword>
<keyword evidence="1" id="KW-0812">Transmembrane</keyword>
<proteinExistence type="predicted"/>
<accession>A0A9R1UDL6</accession>
<keyword evidence="1" id="KW-1133">Transmembrane helix</keyword>
<evidence type="ECO:0000256" key="1">
    <source>
        <dbReference type="SAM" id="Phobius"/>
    </source>
</evidence>
<evidence type="ECO:0000313" key="2">
    <source>
        <dbReference type="EMBL" id="KAJ0185189.1"/>
    </source>
</evidence>
<protein>
    <submittedName>
        <fullName evidence="2">Uncharacterized protein</fullName>
    </submittedName>
</protein>
<dbReference type="Proteomes" id="UP000235145">
    <property type="component" value="Unassembled WGS sequence"/>
</dbReference>
<name>A0A9R1UDL6_LACSA</name>
<dbReference type="EMBL" id="NBSK02000009">
    <property type="protein sequence ID" value="KAJ0185189.1"/>
    <property type="molecule type" value="Genomic_DNA"/>
</dbReference>
<organism evidence="2 3">
    <name type="scientific">Lactuca sativa</name>
    <name type="common">Garden lettuce</name>
    <dbReference type="NCBI Taxonomy" id="4236"/>
    <lineage>
        <taxon>Eukaryota</taxon>
        <taxon>Viridiplantae</taxon>
        <taxon>Streptophyta</taxon>
        <taxon>Embryophyta</taxon>
        <taxon>Tracheophyta</taxon>
        <taxon>Spermatophyta</taxon>
        <taxon>Magnoliopsida</taxon>
        <taxon>eudicotyledons</taxon>
        <taxon>Gunneridae</taxon>
        <taxon>Pentapetalae</taxon>
        <taxon>asterids</taxon>
        <taxon>campanulids</taxon>
        <taxon>Asterales</taxon>
        <taxon>Asteraceae</taxon>
        <taxon>Cichorioideae</taxon>
        <taxon>Cichorieae</taxon>
        <taxon>Lactucinae</taxon>
        <taxon>Lactuca</taxon>
    </lineage>
</organism>
<reference evidence="2 3" key="1">
    <citation type="journal article" date="2017" name="Nat. Commun.">
        <title>Genome assembly with in vitro proximity ligation data and whole-genome triplication in lettuce.</title>
        <authorList>
            <person name="Reyes-Chin-Wo S."/>
            <person name="Wang Z."/>
            <person name="Yang X."/>
            <person name="Kozik A."/>
            <person name="Arikit S."/>
            <person name="Song C."/>
            <person name="Xia L."/>
            <person name="Froenicke L."/>
            <person name="Lavelle D.O."/>
            <person name="Truco M.J."/>
            <person name="Xia R."/>
            <person name="Zhu S."/>
            <person name="Xu C."/>
            <person name="Xu H."/>
            <person name="Xu X."/>
            <person name="Cox K."/>
            <person name="Korf I."/>
            <person name="Meyers B.C."/>
            <person name="Michelmore R.W."/>
        </authorList>
    </citation>
    <scope>NUCLEOTIDE SEQUENCE [LARGE SCALE GENOMIC DNA]</scope>
    <source>
        <strain evidence="3">cv. Salinas</strain>
        <tissue evidence="2">Seedlings</tissue>
    </source>
</reference>
<sequence>MLKLLLLKNICEGPMQGLLIGLKTFILCNCLMLTSLCAYGAIMQIRHLDIFVCIWCNYANSSSGSQRVLSDERDILWAFECWASSILPNLNKLIRSDIPQLTIKKLSFKKDSVVKLNLVELEKSWWEILEND</sequence>
<dbReference type="AlphaFoldDB" id="A0A9R1UDL6"/>
<comment type="caution">
    <text evidence="2">The sequence shown here is derived from an EMBL/GenBank/DDBJ whole genome shotgun (WGS) entry which is preliminary data.</text>
</comment>
<keyword evidence="3" id="KW-1185">Reference proteome</keyword>